<reference evidence="1 2" key="1">
    <citation type="submission" date="2018-06" db="EMBL/GenBank/DDBJ databases">
        <title>Comparative genomics reveals the genomic features of Rhizophagus irregularis, R. cerebriforme, R. diaphanum and Gigaspora rosea, and their symbiotic lifestyle signature.</title>
        <authorList>
            <person name="Morin E."/>
            <person name="San Clemente H."/>
            <person name="Chen E.C.H."/>
            <person name="De La Providencia I."/>
            <person name="Hainaut M."/>
            <person name="Kuo A."/>
            <person name="Kohler A."/>
            <person name="Murat C."/>
            <person name="Tang N."/>
            <person name="Roy S."/>
            <person name="Loubradou J."/>
            <person name="Henrissat B."/>
            <person name="Grigoriev I.V."/>
            <person name="Corradi N."/>
            <person name="Roux C."/>
            <person name="Martin F.M."/>
        </authorList>
    </citation>
    <scope>NUCLEOTIDE SEQUENCE [LARGE SCALE GENOMIC DNA]</scope>
    <source>
        <strain evidence="1 2">DAOM 227022</strain>
    </source>
</reference>
<evidence type="ECO:0000313" key="1">
    <source>
        <dbReference type="EMBL" id="RIA80982.1"/>
    </source>
</evidence>
<dbReference type="OrthoDB" id="10693602at2759"/>
<accession>A0A397S669</accession>
<keyword evidence="2" id="KW-1185">Reference proteome</keyword>
<protein>
    <submittedName>
        <fullName evidence="1">Uncharacterized protein</fullName>
    </submittedName>
</protein>
<name>A0A397S669_9GLOM</name>
<sequence length="143" mass="16073">MNHPSMGTQLSDLQGEEEGAKKTIKEYLFQYLYDSVFETTTDKDEMTPDELSEELGTLIATDGSEIDDSILPNLTEAKVKNPSLINSVSTNLDEIIEQSHITRLQRSNHVFKFATPIVGDRKVSQFLTSPFTIIEFNLKKTTA</sequence>
<organism evidence="1 2">
    <name type="scientific">Glomus cerebriforme</name>
    <dbReference type="NCBI Taxonomy" id="658196"/>
    <lineage>
        <taxon>Eukaryota</taxon>
        <taxon>Fungi</taxon>
        <taxon>Fungi incertae sedis</taxon>
        <taxon>Mucoromycota</taxon>
        <taxon>Glomeromycotina</taxon>
        <taxon>Glomeromycetes</taxon>
        <taxon>Glomerales</taxon>
        <taxon>Glomeraceae</taxon>
        <taxon>Glomus</taxon>
    </lineage>
</organism>
<dbReference type="EMBL" id="QKYT01000868">
    <property type="protein sequence ID" value="RIA80982.1"/>
    <property type="molecule type" value="Genomic_DNA"/>
</dbReference>
<gene>
    <name evidence="1" type="ORF">C1645_744852</name>
</gene>
<proteinExistence type="predicted"/>
<evidence type="ECO:0000313" key="2">
    <source>
        <dbReference type="Proteomes" id="UP000265703"/>
    </source>
</evidence>
<dbReference type="Proteomes" id="UP000265703">
    <property type="component" value="Unassembled WGS sequence"/>
</dbReference>
<comment type="caution">
    <text evidence="1">The sequence shown here is derived from an EMBL/GenBank/DDBJ whole genome shotgun (WGS) entry which is preliminary data.</text>
</comment>
<dbReference type="AlphaFoldDB" id="A0A397S669"/>